<keyword evidence="4" id="KW-1185">Reference proteome</keyword>
<name>A0ABR2YQK8_9CHLO</name>
<evidence type="ECO:0008006" key="5">
    <source>
        <dbReference type="Google" id="ProtNLM"/>
    </source>
</evidence>
<dbReference type="PANTHER" id="PTHR46093:SF3">
    <property type="entry name" value="ACYL-COA-BINDING DOMAIN-CONTAINING PROTEIN 4"/>
    <property type="match status" value="1"/>
</dbReference>
<dbReference type="Pfam" id="PF24681">
    <property type="entry name" value="Kelch_KLHDC2_KLHL20_DRC7"/>
    <property type="match status" value="1"/>
</dbReference>
<evidence type="ECO:0000256" key="1">
    <source>
        <dbReference type="ARBA" id="ARBA00022441"/>
    </source>
</evidence>
<gene>
    <name evidence="3" type="ORF">WJX75_000071</name>
</gene>
<dbReference type="SUPFAM" id="SSF117281">
    <property type="entry name" value="Kelch motif"/>
    <property type="match status" value="1"/>
</dbReference>
<comment type="caution">
    <text evidence="3">The sequence shown here is derived from an EMBL/GenBank/DDBJ whole genome shotgun (WGS) entry which is preliminary data.</text>
</comment>
<protein>
    <recommendedName>
        <fullName evidence="5">Galactose oxidase</fullName>
    </recommendedName>
</protein>
<reference evidence="3 4" key="1">
    <citation type="journal article" date="2024" name="Nat. Commun.">
        <title>Phylogenomics reveals the evolutionary origins of lichenization in chlorophyte algae.</title>
        <authorList>
            <person name="Puginier C."/>
            <person name="Libourel C."/>
            <person name="Otte J."/>
            <person name="Skaloud P."/>
            <person name="Haon M."/>
            <person name="Grisel S."/>
            <person name="Petersen M."/>
            <person name="Berrin J.G."/>
            <person name="Delaux P.M."/>
            <person name="Dal Grande F."/>
            <person name="Keller J."/>
        </authorList>
    </citation>
    <scope>NUCLEOTIDE SEQUENCE [LARGE SCALE GENOMIC DNA]</scope>
    <source>
        <strain evidence="3 4">SAG 216-7</strain>
    </source>
</reference>
<keyword evidence="1" id="KW-0880">Kelch repeat</keyword>
<accession>A0ABR2YQK8</accession>
<keyword evidence="2" id="KW-0677">Repeat</keyword>
<sequence length="215" mass="22831">MDGTNGGEAIPARAGASMTALSDGRGFVFGGLDGKGRYRNDAFVVDAKRISWFSLAGIMKGAPPKPRAYHSATLVGQRIIIIGGLGTRVWSCKEVYSVQVGSWKWTEHTSEVEGDAPTPRSGHTAVALPDGRHLVLFGGGDADKDLFYSGVSVLDTATWTWSSPRIQGVARPSGRGGHSSALLRLPSGRSVLVVHGGRTSGDKLLKDTWMLELQV</sequence>
<dbReference type="InterPro" id="IPR015915">
    <property type="entry name" value="Kelch-typ_b-propeller"/>
</dbReference>
<proteinExistence type="predicted"/>
<dbReference type="Proteomes" id="UP001491310">
    <property type="component" value="Unassembled WGS sequence"/>
</dbReference>
<dbReference type="Gene3D" id="2.120.10.80">
    <property type="entry name" value="Kelch-type beta propeller"/>
    <property type="match status" value="1"/>
</dbReference>
<dbReference type="EMBL" id="JALJOT010000006">
    <property type="protein sequence ID" value="KAK9909289.1"/>
    <property type="molecule type" value="Genomic_DNA"/>
</dbReference>
<evidence type="ECO:0000313" key="3">
    <source>
        <dbReference type="EMBL" id="KAK9909289.1"/>
    </source>
</evidence>
<organism evidence="3 4">
    <name type="scientific">Coccomyxa subellipsoidea</name>
    <dbReference type="NCBI Taxonomy" id="248742"/>
    <lineage>
        <taxon>Eukaryota</taxon>
        <taxon>Viridiplantae</taxon>
        <taxon>Chlorophyta</taxon>
        <taxon>core chlorophytes</taxon>
        <taxon>Trebouxiophyceae</taxon>
        <taxon>Trebouxiophyceae incertae sedis</taxon>
        <taxon>Coccomyxaceae</taxon>
        <taxon>Coccomyxa</taxon>
    </lineage>
</organism>
<dbReference type="PANTHER" id="PTHR46093">
    <property type="entry name" value="ACYL-COA-BINDING DOMAIN-CONTAINING PROTEIN 5"/>
    <property type="match status" value="1"/>
</dbReference>
<evidence type="ECO:0000313" key="4">
    <source>
        <dbReference type="Proteomes" id="UP001491310"/>
    </source>
</evidence>
<evidence type="ECO:0000256" key="2">
    <source>
        <dbReference type="ARBA" id="ARBA00022737"/>
    </source>
</evidence>